<dbReference type="OrthoDB" id="2705551at2759"/>
<dbReference type="AlphaFoldDB" id="A0A0C3P6C8"/>
<keyword evidence="3" id="KW-1185">Reference proteome</keyword>
<feature type="region of interest" description="Disordered" evidence="1">
    <location>
        <begin position="257"/>
        <end position="294"/>
    </location>
</feature>
<evidence type="ECO:0000313" key="3">
    <source>
        <dbReference type="Proteomes" id="UP000054217"/>
    </source>
</evidence>
<sequence>MSKLTLITMTDNNDEGQVIEEVMKAKSKERKRQKRAEREKAEAERAVWEAEEKRAHKEEERWEAECKCKAKARKGSEAGGEVKKVVMHPSCTCCAQAKVICEFLMDGNKKWVACVCCNQLKGKCQWPRDGKDAEAGPKAIGKVNKGKKWKVDEENAEAGSSNQKQVRMSMRPIEVLDLNEPKAGRSRVKEASMARYLGSEDKLKQLIEAAGLIANNLASLFELHETTVKNSGHIADALELLLDESYSFGMVVSPSDLGSSELDSDELHEEADWLKNHSKDKEEEAEGEDEGMAE</sequence>
<dbReference type="HOGENOM" id="CLU_048923_0_0_1"/>
<dbReference type="STRING" id="870435.A0A0C3P6C8"/>
<accession>A0A0C3P6C8</accession>
<name>A0A0C3P6C8_PISTI</name>
<protein>
    <submittedName>
        <fullName evidence="2">Uncharacterized protein</fullName>
    </submittedName>
</protein>
<feature type="compositionally biased region" description="Basic and acidic residues" evidence="1">
    <location>
        <begin position="36"/>
        <end position="54"/>
    </location>
</feature>
<evidence type="ECO:0000313" key="2">
    <source>
        <dbReference type="EMBL" id="KIO02904.1"/>
    </source>
</evidence>
<organism evidence="2 3">
    <name type="scientific">Pisolithus tinctorius Marx 270</name>
    <dbReference type="NCBI Taxonomy" id="870435"/>
    <lineage>
        <taxon>Eukaryota</taxon>
        <taxon>Fungi</taxon>
        <taxon>Dikarya</taxon>
        <taxon>Basidiomycota</taxon>
        <taxon>Agaricomycotina</taxon>
        <taxon>Agaricomycetes</taxon>
        <taxon>Agaricomycetidae</taxon>
        <taxon>Boletales</taxon>
        <taxon>Sclerodermatineae</taxon>
        <taxon>Pisolithaceae</taxon>
        <taxon>Pisolithus</taxon>
    </lineage>
</organism>
<evidence type="ECO:0000256" key="1">
    <source>
        <dbReference type="SAM" id="MobiDB-lite"/>
    </source>
</evidence>
<reference evidence="3" key="2">
    <citation type="submission" date="2015-01" db="EMBL/GenBank/DDBJ databases">
        <title>Evolutionary Origins and Diversification of the Mycorrhizal Mutualists.</title>
        <authorList>
            <consortium name="DOE Joint Genome Institute"/>
            <consortium name="Mycorrhizal Genomics Consortium"/>
            <person name="Kohler A."/>
            <person name="Kuo A."/>
            <person name="Nagy L.G."/>
            <person name="Floudas D."/>
            <person name="Copeland A."/>
            <person name="Barry K.W."/>
            <person name="Cichocki N."/>
            <person name="Veneault-Fourrey C."/>
            <person name="LaButti K."/>
            <person name="Lindquist E.A."/>
            <person name="Lipzen A."/>
            <person name="Lundell T."/>
            <person name="Morin E."/>
            <person name="Murat C."/>
            <person name="Riley R."/>
            <person name="Ohm R."/>
            <person name="Sun H."/>
            <person name="Tunlid A."/>
            <person name="Henrissat B."/>
            <person name="Grigoriev I.V."/>
            <person name="Hibbett D.S."/>
            <person name="Martin F."/>
        </authorList>
    </citation>
    <scope>NUCLEOTIDE SEQUENCE [LARGE SCALE GENOMIC DNA]</scope>
    <source>
        <strain evidence="3">Marx 270</strain>
    </source>
</reference>
<feature type="compositionally biased region" description="Acidic residues" evidence="1">
    <location>
        <begin position="283"/>
        <end position="294"/>
    </location>
</feature>
<feature type="region of interest" description="Disordered" evidence="1">
    <location>
        <begin position="25"/>
        <end position="54"/>
    </location>
</feature>
<feature type="compositionally biased region" description="Basic and acidic residues" evidence="1">
    <location>
        <begin position="270"/>
        <end position="282"/>
    </location>
</feature>
<gene>
    <name evidence="2" type="ORF">M404DRAFT_27519</name>
</gene>
<dbReference type="EMBL" id="KN831979">
    <property type="protein sequence ID" value="KIO02904.1"/>
    <property type="molecule type" value="Genomic_DNA"/>
</dbReference>
<proteinExistence type="predicted"/>
<reference evidence="2 3" key="1">
    <citation type="submission" date="2014-04" db="EMBL/GenBank/DDBJ databases">
        <authorList>
            <consortium name="DOE Joint Genome Institute"/>
            <person name="Kuo A."/>
            <person name="Kohler A."/>
            <person name="Costa M.D."/>
            <person name="Nagy L.G."/>
            <person name="Floudas D."/>
            <person name="Copeland A."/>
            <person name="Barry K.W."/>
            <person name="Cichocki N."/>
            <person name="Veneault-Fourrey C."/>
            <person name="LaButti K."/>
            <person name="Lindquist E.A."/>
            <person name="Lipzen A."/>
            <person name="Lundell T."/>
            <person name="Morin E."/>
            <person name="Murat C."/>
            <person name="Sun H."/>
            <person name="Tunlid A."/>
            <person name="Henrissat B."/>
            <person name="Grigoriev I.V."/>
            <person name="Hibbett D.S."/>
            <person name="Martin F."/>
            <person name="Nordberg H.P."/>
            <person name="Cantor M.N."/>
            <person name="Hua S.X."/>
        </authorList>
    </citation>
    <scope>NUCLEOTIDE SEQUENCE [LARGE SCALE GENOMIC DNA]</scope>
    <source>
        <strain evidence="2 3">Marx 270</strain>
    </source>
</reference>
<dbReference type="InParanoid" id="A0A0C3P6C8"/>
<dbReference type="Proteomes" id="UP000054217">
    <property type="component" value="Unassembled WGS sequence"/>
</dbReference>